<dbReference type="EMBL" id="CP088156">
    <property type="protein sequence ID" value="UFZ05752.1"/>
    <property type="molecule type" value="Genomic_DNA"/>
</dbReference>
<proteinExistence type="predicted"/>
<keyword evidence="1" id="KW-0540">Nuclease</keyword>
<dbReference type="PANTHER" id="PTHR33146">
    <property type="entry name" value="ENDONUCLEASE 4"/>
    <property type="match status" value="1"/>
</dbReference>
<dbReference type="Pfam" id="PF02265">
    <property type="entry name" value="S1-P1_nuclease"/>
    <property type="match status" value="1"/>
</dbReference>
<evidence type="ECO:0000256" key="3">
    <source>
        <dbReference type="ARBA" id="ARBA00022759"/>
    </source>
</evidence>
<name>A0ABY3RG19_9BRAD</name>
<dbReference type="Gene3D" id="1.10.575.10">
    <property type="entry name" value="P1 Nuclease"/>
    <property type="match status" value="1"/>
</dbReference>
<dbReference type="InterPro" id="IPR003154">
    <property type="entry name" value="S1/P1nuclease"/>
</dbReference>
<evidence type="ECO:0000256" key="5">
    <source>
        <dbReference type="ARBA" id="ARBA00023157"/>
    </source>
</evidence>
<dbReference type="InterPro" id="IPR008947">
    <property type="entry name" value="PLipase_C/P1_nuclease_dom_sf"/>
</dbReference>
<keyword evidence="5" id="KW-1015">Disulfide bond</keyword>
<protein>
    <submittedName>
        <fullName evidence="7">S1/P1 nuclease</fullName>
    </submittedName>
</protein>
<evidence type="ECO:0000256" key="4">
    <source>
        <dbReference type="ARBA" id="ARBA00022801"/>
    </source>
</evidence>
<evidence type="ECO:0000256" key="1">
    <source>
        <dbReference type="ARBA" id="ARBA00022722"/>
    </source>
</evidence>
<evidence type="ECO:0000256" key="6">
    <source>
        <dbReference type="ARBA" id="ARBA00023180"/>
    </source>
</evidence>
<evidence type="ECO:0000313" key="8">
    <source>
        <dbReference type="Proteomes" id="UP001431010"/>
    </source>
</evidence>
<organism evidence="7 8">
    <name type="scientific">Bradyrhizobium ontarionense</name>
    <dbReference type="NCBI Taxonomy" id="2898149"/>
    <lineage>
        <taxon>Bacteria</taxon>
        <taxon>Pseudomonadati</taxon>
        <taxon>Pseudomonadota</taxon>
        <taxon>Alphaproteobacteria</taxon>
        <taxon>Hyphomicrobiales</taxon>
        <taxon>Nitrobacteraceae</taxon>
        <taxon>Bradyrhizobium</taxon>
    </lineage>
</organism>
<reference evidence="7" key="1">
    <citation type="journal article" date="2024" name="Antonie Van Leeuwenhoek">
        <title>Bradyrhizobium ontarionense sp. nov., a novel bacterial symbiont isolated from Aeschynomene indica (Indian jointvetch), harbours photosynthesis, nitrogen fixation and nitrous oxide (N2O) reductase genes.</title>
        <authorList>
            <person name="Bromfield E.S.P."/>
            <person name="Cloutier S."/>
        </authorList>
    </citation>
    <scope>NUCLEOTIDE SEQUENCE</scope>
    <source>
        <strain evidence="7">A19</strain>
    </source>
</reference>
<accession>A0ABY3RG19</accession>
<keyword evidence="3" id="KW-0255">Endonuclease</keyword>
<evidence type="ECO:0000313" key="7">
    <source>
        <dbReference type="EMBL" id="UFZ05752.1"/>
    </source>
</evidence>
<keyword evidence="4" id="KW-0378">Hydrolase</keyword>
<evidence type="ECO:0000256" key="2">
    <source>
        <dbReference type="ARBA" id="ARBA00022723"/>
    </source>
</evidence>
<gene>
    <name evidence="7" type="ORF">LQG66_05405</name>
</gene>
<keyword evidence="2" id="KW-0479">Metal-binding</keyword>
<dbReference type="PANTHER" id="PTHR33146:SF26">
    <property type="entry name" value="ENDONUCLEASE 4"/>
    <property type="match status" value="1"/>
</dbReference>
<keyword evidence="6" id="KW-0325">Glycoprotein</keyword>
<keyword evidence="8" id="KW-1185">Reference proteome</keyword>
<dbReference type="CDD" id="cd11010">
    <property type="entry name" value="S1-P1_nuclease"/>
    <property type="match status" value="1"/>
</dbReference>
<dbReference type="SUPFAM" id="SSF48537">
    <property type="entry name" value="Phospholipase C/P1 nuclease"/>
    <property type="match status" value="1"/>
</dbReference>
<sequence>MARITTLVLVLLGVLVLHTERAVAWGYQGHEVVGAIADALIADNANAKKQVRDVLNGPLPPEAEIKLQKELRVWRELTLREAGPWPDCVKAVVHHDGNRFKYEVDPEHPEYETPCIPFNSAFERARMEDYAKRNWTSCSYVTGGVERGCHNTFHFTDVAIQRKDYALGEAGTNDHDLVAAVNACIAVLMDRPAPGPFSIRDKKEALLLLVHFIGDLHQPLHVGAVYLDREGTRVDPDATAHPYDAATETAGGNLIWDENVNLHAEWDDIPFDIGRKANRDLLNAARAVPATGAPMEDWARLWATASLKAAQDAFEGLTFAPSVAPIPPKWTVTLPDRAAYLQRADAVKRQQLAKAGARLAQILNTIWPRN</sequence>
<dbReference type="RefSeq" id="WP_231324234.1">
    <property type="nucleotide sequence ID" value="NZ_CP088156.1"/>
</dbReference>
<dbReference type="Proteomes" id="UP001431010">
    <property type="component" value="Chromosome"/>
</dbReference>